<protein>
    <submittedName>
        <fullName evidence="2">Alpha-N-acetylglucosaminidase (NAGLU) tim-barrel domain</fullName>
    </submittedName>
</protein>
<dbReference type="PANTHER" id="PTHR12872:SF1">
    <property type="entry name" value="ALPHA-N-ACETYLGLUCOSAMINIDASE"/>
    <property type="match status" value="1"/>
</dbReference>
<gene>
    <name evidence="2" type="ORF">NCTC5773_04461</name>
</gene>
<dbReference type="InterPro" id="IPR024733">
    <property type="entry name" value="NAGLU_tim-barrel"/>
</dbReference>
<dbReference type="Proteomes" id="UP000267858">
    <property type="component" value="Chromosome"/>
</dbReference>
<dbReference type="EMBL" id="LR134141">
    <property type="protein sequence ID" value="VEA06886.1"/>
    <property type="molecule type" value="Genomic_DNA"/>
</dbReference>
<dbReference type="Gene3D" id="3.20.20.80">
    <property type="entry name" value="Glycosidases"/>
    <property type="match status" value="1"/>
</dbReference>
<dbReference type="Pfam" id="PF05089">
    <property type="entry name" value="NAGLU"/>
    <property type="match status" value="1"/>
</dbReference>
<organism evidence="2 3">
    <name type="scientific">Salmonella enterica subsp. salamae</name>
    <dbReference type="NCBI Taxonomy" id="59202"/>
    <lineage>
        <taxon>Bacteria</taxon>
        <taxon>Pseudomonadati</taxon>
        <taxon>Pseudomonadota</taxon>
        <taxon>Gammaproteobacteria</taxon>
        <taxon>Enterobacterales</taxon>
        <taxon>Enterobacteriaceae</taxon>
        <taxon>Salmonella</taxon>
    </lineage>
</organism>
<accession>A0A6D2GF15</accession>
<dbReference type="AlphaFoldDB" id="A0A6D2GF15"/>
<reference evidence="2 3" key="1">
    <citation type="submission" date="2018-12" db="EMBL/GenBank/DDBJ databases">
        <authorList>
            <consortium name="Pathogen Informatics"/>
        </authorList>
    </citation>
    <scope>NUCLEOTIDE SEQUENCE [LARGE SCALE GENOMIC DNA]</scope>
    <source>
        <strain evidence="2 3">NCTC5773</strain>
    </source>
</reference>
<feature type="domain" description="Alpha-N-acetylglucosaminidase tim-barrel" evidence="1">
    <location>
        <begin position="1"/>
        <end position="106"/>
    </location>
</feature>
<sequence>MAFWRWHDYEQFLDWAAMNGVNLMLDVVGQEEVQRRMLHQFGYSDNDVRQYLPGPAYFGWFYMANMQSFGGPLPQSWFAQRTELARKIHDRMEVYGITPVFPALPGRYRILSPPKTRRRRLSIRATGLALSARQCCAPTLSRERITSAKSPTFITRR</sequence>
<dbReference type="InterPro" id="IPR007781">
    <property type="entry name" value="NAGLU"/>
</dbReference>
<evidence type="ECO:0000313" key="3">
    <source>
        <dbReference type="Proteomes" id="UP000267858"/>
    </source>
</evidence>
<evidence type="ECO:0000259" key="1">
    <source>
        <dbReference type="Pfam" id="PF05089"/>
    </source>
</evidence>
<name>A0A6D2GF15_SALER</name>
<proteinExistence type="predicted"/>
<dbReference type="PANTHER" id="PTHR12872">
    <property type="entry name" value="ALPHA-N-ACETYLGLUCOSAMINIDASE"/>
    <property type="match status" value="1"/>
</dbReference>
<evidence type="ECO:0000313" key="2">
    <source>
        <dbReference type="EMBL" id="VEA06886.1"/>
    </source>
</evidence>